<dbReference type="Pfam" id="PF02815">
    <property type="entry name" value="MIR"/>
    <property type="match status" value="1"/>
</dbReference>
<feature type="domain" description="MIR" evidence="4">
    <location>
        <begin position="19"/>
        <end position="73"/>
    </location>
</feature>
<keyword evidence="1 3" id="KW-0732">Signal</keyword>
<proteinExistence type="predicted"/>
<accession>A0A914QI41</accession>
<sequence length="125" mass="13779">MRVETLCIFAFVAFVFADDDPVTCGSAVKLINAQSKVRLHSHDVKYGSGSGQQSITGRDESDDVNSHWQILGANKDKCSRGTPVKCGDNIRLLHVTTKCLLHSHDFPGPLTKNYQVSLIFFLTVL</sequence>
<dbReference type="AlphaFoldDB" id="A0A914QI41"/>
<evidence type="ECO:0000313" key="5">
    <source>
        <dbReference type="Proteomes" id="UP000887578"/>
    </source>
</evidence>
<evidence type="ECO:0000256" key="1">
    <source>
        <dbReference type="ARBA" id="ARBA00022729"/>
    </source>
</evidence>
<dbReference type="SUPFAM" id="SSF82109">
    <property type="entry name" value="MIR domain"/>
    <property type="match status" value="1"/>
</dbReference>
<evidence type="ECO:0000259" key="4">
    <source>
        <dbReference type="PROSITE" id="PS50919"/>
    </source>
</evidence>
<dbReference type="PANTHER" id="PTHR46809:SF2">
    <property type="entry name" value="GH21273P"/>
    <property type="match status" value="1"/>
</dbReference>
<evidence type="ECO:0000313" key="6">
    <source>
        <dbReference type="WBParaSite" id="PDA_v2.g29243.t1"/>
    </source>
</evidence>
<evidence type="ECO:0000256" key="2">
    <source>
        <dbReference type="ARBA" id="ARBA00022737"/>
    </source>
</evidence>
<dbReference type="Gene3D" id="2.80.10.50">
    <property type="match status" value="1"/>
</dbReference>
<evidence type="ECO:0000256" key="3">
    <source>
        <dbReference type="SAM" id="SignalP"/>
    </source>
</evidence>
<dbReference type="PROSITE" id="PS50919">
    <property type="entry name" value="MIR"/>
    <property type="match status" value="1"/>
</dbReference>
<keyword evidence="5" id="KW-1185">Reference proteome</keyword>
<reference evidence="6" key="1">
    <citation type="submission" date="2022-11" db="UniProtKB">
        <authorList>
            <consortium name="WormBaseParasite"/>
        </authorList>
    </citation>
    <scope>IDENTIFICATION</scope>
</reference>
<feature type="chain" id="PRO_5038123187" evidence="3">
    <location>
        <begin position="18"/>
        <end position="125"/>
    </location>
</feature>
<protein>
    <submittedName>
        <fullName evidence="6">MIR domain-containing protein</fullName>
    </submittedName>
</protein>
<name>A0A914QI41_9BILA</name>
<keyword evidence="2" id="KW-0677">Repeat</keyword>
<dbReference type="InterPro" id="IPR016093">
    <property type="entry name" value="MIR_motif"/>
</dbReference>
<dbReference type="WBParaSite" id="PDA_v2.g29243.t1">
    <property type="protein sequence ID" value="PDA_v2.g29243.t1"/>
    <property type="gene ID" value="PDA_v2.g29243"/>
</dbReference>
<organism evidence="5 6">
    <name type="scientific">Panagrolaimus davidi</name>
    <dbReference type="NCBI Taxonomy" id="227884"/>
    <lineage>
        <taxon>Eukaryota</taxon>
        <taxon>Metazoa</taxon>
        <taxon>Ecdysozoa</taxon>
        <taxon>Nematoda</taxon>
        <taxon>Chromadorea</taxon>
        <taxon>Rhabditida</taxon>
        <taxon>Tylenchina</taxon>
        <taxon>Panagrolaimomorpha</taxon>
        <taxon>Panagrolaimoidea</taxon>
        <taxon>Panagrolaimidae</taxon>
        <taxon>Panagrolaimus</taxon>
    </lineage>
</organism>
<dbReference type="SMART" id="SM00472">
    <property type="entry name" value="MIR"/>
    <property type="match status" value="2"/>
</dbReference>
<dbReference type="PANTHER" id="PTHR46809">
    <property type="entry name" value="STROMAL CELL-DERIVED FACTOR 2-LIKE PROTEIN"/>
    <property type="match status" value="1"/>
</dbReference>
<dbReference type="Proteomes" id="UP000887578">
    <property type="component" value="Unplaced"/>
</dbReference>
<dbReference type="InterPro" id="IPR036300">
    <property type="entry name" value="MIR_dom_sf"/>
</dbReference>
<feature type="signal peptide" evidence="3">
    <location>
        <begin position="1"/>
        <end position="17"/>
    </location>
</feature>